<dbReference type="SUPFAM" id="SSF53098">
    <property type="entry name" value="Ribonuclease H-like"/>
    <property type="match status" value="1"/>
</dbReference>
<dbReference type="InterPro" id="IPR001584">
    <property type="entry name" value="Integrase_cat-core"/>
</dbReference>
<dbReference type="Gene3D" id="3.30.420.10">
    <property type="entry name" value="Ribonuclease H-like superfamily/Ribonuclease H"/>
    <property type="match status" value="1"/>
</dbReference>
<dbReference type="InterPro" id="IPR041588">
    <property type="entry name" value="Integrase_H2C2"/>
</dbReference>
<dbReference type="PANTHER" id="PTHR47331:SF1">
    <property type="entry name" value="GAG-LIKE PROTEIN"/>
    <property type="match status" value="1"/>
</dbReference>
<organism evidence="2 3">
    <name type="scientific">Loxostege sticticalis</name>
    <name type="common">Beet webworm moth</name>
    <dbReference type="NCBI Taxonomy" id="481309"/>
    <lineage>
        <taxon>Eukaryota</taxon>
        <taxon>Metazoa</taxon>
        <taxon>Ecdysozoa</taxon>
        <taxon>Arthropoda</taxon>
        <taxon>Hexapoda</taxon>
        <taxon>Insecta</taxon>
        <taxon>Pterygota</taxon>
        <taxon>Neoptera</taxon>
        <taxon>Endopterygota</taxon>
        <taxon>Lepidoptera</taxon>
        <taxon>Glossata</taxon>
        <taxon>Ditrysia</taxon>
        <taxon>Pyraloidea</taxon>
        <taxon>Crambidae</taxon>
        <taxon>Pyraustinae</taxon>
        <taxon>Loxostege</taxon>
    </lineage>
</organism>
<dbReference type="PROSITE" id="PS50994">
    <property type="entry name" value="INTEGRASE"/>
    <property type="match status" value="1"/>
</dbReference>
<dbReference type="Pfam" id="PF05380">
    <property type="entry name" value="Peptidase_A17"/>
    <property type="match status" value="1"/>
</dbReference>
<evidence type="ECO:0000313" key="2">
    <source>
        <dbReference type="EMBL" id="KAL0858623.1"/>
    </source>
</evidence>
<dbReference type="Proteomes" id="UP001549920">
    <property type="component" value="Unassembled WGS sequence"/>
</dbReference>
<dbReference type="InterPro" id="IPR012337">
    <property type="entry name" value="RNaseH-like_sf"/>
</dbReference>
<sequence length="489" mass="55370">MPKLYLLCSKSRVNPRSKPQSIPRLEVNAALLLSTLMERVHDTLSKAIKIDKVYLFTDSKITLAWINTHVTKLQAYVSNRVSVIQQKTGKWTWFYVPSADNPADIISRGITPQELPTSDLWWKGPKFLQGKYDFNRNEILDLPDELPEIKNKSDNNKVVLTTIDSHEFLQKLINRYSDIGIMTRVLGYVLRFCHCIKGGTKYENKVLTPEELEHALHTIIKHEQATHFKDDLRLLRQDECVRGPLKTLHSFIDENGLLRVGGRLANSDIPLSQKHPIILPKTSRITGLIILDEHIRLLHAGPKSLLANLNQKYWLINGIRQVKKITHKCLVCFRMKAGAARQLMGSLPQDRVTACRPFQKVGIDFAGPVQVKNSRVRKAIITKGYVCVYVCFVTKAIHLELTSDISTEAFLASFKRFIARRGLPSDVYCDNGGCFRGARNQLAELYKLLDSAEHQTPVQAYASRQGIQFHFTPSYSPIFAGLAEADASA</sequence>
<dbReference type="Pfam" id="PF17921">
    <property type="entry name" value="Integrase_H2C2"/>
    <property type="match status" value="1"/>
</dbReference>
<accession>A0ABR3H1E8</accession>
<proteinExistence type="predicted"/>
<dbReference type="InterPro" id="IPR036397">
    <property type="entry name" value="RNaseH_sf"/>
</dbReference>
<keyword evidence="3" id="KW-1185">Reference proteome</keyword>
<dbReference type="InterPro" id="IPR008042">
    <property type="entry name" value="Retrotrans_Pao"/>
</dbReference>
<evidence type="ECO:0000259" key="1">
    <source>
        <dbReference type="PROSITE" id="PS50994"/>
    </source>
</evidence>
<reference evidence="2 3" key="1">
    <citation type="submission" date="2024-06" db="EMBL/GenBank/DDBJ databases">
        <title>A chromosome-level genome assembly of beet webworm, Loxostege sticticalis.</title>
        <authorList>
            <person name="Zhang Y."/>
        </authorList>
    </citation>
    <scope>NUCLEOTIDE SEQUENCE [LARGE SCALE GENOMIC DNA]</scope>
    <source>
        <strain evidence="2">AQ026</strain>
        <tissue evidence="2">Whole body</tissue>
    </source>
</reference>
<name>A0ABR3H1E8_LOXSC</name>
<dbReference type="EMBL" id="JBEUOH010000030">
    <property type="protein sequence ID" value="KAL0858623.1"/>
    <property type="molecule type" value="Genomic_DNA"/>
</dbReference>
<gene>
    <name evidence="2" type="ORF">ABMA27_012456</name>
</gene>
<dbReference type="PANTHER" id="PTHR47331">
    <property type="entry name" value="PHD-TYPE DOMAIN-CONTAINING PROTEIN"/>
    <property type="match status" value="1"/>
</dbReference>
<evidence type="ECO:0000313" key="3">
    <source>
        <dbReference type="Proteomes" id="UP001549920"/>
    </source>
</evidence>
<comment type="caution">
    <text evidence="2">The sequence shown here is derived from an EMBL/GenBank/DDBJ whole genome shotgun (WGS) entry which is preliminary data.</text>
</comment>
<feature type="domain" description="Integrase catalytic" evidence="1">
    <location>
        <begin position="353"/>
        <end position="489"/>
    </location>
</feature>
<protein>
    <recommendedName>
        <fullName evidence="1">Integrase catalytic domain-containing protein</fullName>
    </recommendedName>
</protein>